<protein>
    <recommendedName>
        <fullName evidence="2">USP domain-containing protein</fullName>
    </recommendedName>
</protein>
<organism evidence="3 4">
    <name type="scientific">Blepharisma stoltei</name>
    <dbReference type="NCBI Taxonomy" id="1481888"/>
    <lineage>
        <taxon>Eukaryota</taxon>
        <taxon>Sar</taxon>
        <taxon>Alveolata</taxon>
        <taxon>Ciliophora</taxon>
        <taxon>Postciliodesmatophora</taxon>
        <taxon>Heterotrichea</taxon>
        <taxon>Heterotrichida</taxon>
        <taxon>Blepharismidae</taxon>
        <taxon>Blepharisma</taxon>
    </lineage>
</organism>
<dbReference type="SUPFAM" id="SSF54001">
    <property type="entry name" value="Cysteine proteinases"/>
    <property type="match status" value="1"/>
</dbReference>
<dbReference type="Proteomes" id="UP001162131">
    <property type="component" value="Unassembled WGS sequence"/>
</dbReference>
<feature type="domain" description="USP" evidence="2">
    <location>
        <begin position="268"/>
        <end position="528"/>
    </location>
</feature>
<dbReference type="GO" id="GO:0004843">
    <property type="term" value="F:cysteine-type deubiquitinase activity"/>
    <property type="evidence" value="ECO:0007669"/>
    <property type="project" value="InterPro"/>
</dbReference>
<reference evidence="3" key="1">
    <citation type="submission" date="2021-09" db="EMBL/GenBank/DDBJ databases">
        <authorList>
            <consortium name="AG Swart"/>
            <person name="Singh M."/>
            <person name="Singh A."/>
            <person name="Seah K."/>
            <person name="Emmerich C."/>
        </authorList>
    </citation>
    <scope>NUCLEOTIDE SEQUENCE</scope>
    <source>
        <strain evidence="3">ATCC30299</strain>
    </source>
</reference>
<dbReference type="GO" id="GO:0016579">
    <property type="term" value="P:protein deubiquitination"/>
    <property type="evidence" value="ECO:0007669"/>
    <property type="project" value="InterPro"/>
</dbReference>
<name>A0AAU9J0P8_9CILI</name>
<evidence type="ECO:0000313" key="3">
    <source>
        <dbReference type="EMBL" id="CAG9317517.1"/>
    </source>
</evidence>
<dbReference type="InterPro" id="IPR038765">
    <property type="entry name" value="Papain-like_cys_pep_sf"/>
</dbReference>
<sequence>MSNSSNIRAAIIIIKSLSQFIDIQVIQNTFSEFIDLLLSEDPFILNLNNLYSRIYQCGDLFNKSVSDCLEILVSYLGCANNYQTNFVVMDYQWPFYFNKSELYVKIASFTNQSGLLYCYWDGKWMNLGISSPQNTIKEKPYNVYWKFRDPYYALDDFILNTNPSQLLSDWVSKNPKRTLGNTNTMPALTSSEYLARFEKEIAELRNQVQIKDQKIHELETENKNAIEDMLQQLQSKNQVNPYASQSISSIVINNPVELVAALKSPSKHPLPNYGNTCYLNAIVQVLASMNIFIIELIKAKGPTLKLLRNLLIDMRLPNKRNEAGLGIKQLKYDLSIEFPSLNTNDQQDSTEVLGMIFNKFEEEFPNSILFVTNSVQTFKCKYHDYSSIIKDSDTFLVIPPLFYSNVEEYLQSWKNPTIFSDNDLLKCDLCGSNSISMMRRVLINKPIYLILSFQRIDVAVRLPESLDFEENRYLLFAVVSYTVSGSSGHYTAYTKENYSWTHYNDEHIENIDFLNGIPGVYLAFYALNSLASY</sequence>
<accession>A0AAU9J0P8</accession>
<dbReference type="GO" id="GO:0005829">
    <property type="term" value="C:cytosol"/>
    <property type="evidence" value="ECO:0007669"/>
    <property type="project" value="TreeGrafter"/>
</dbReference>
<dbReference type="InterPro" id="IPR050164">
    <property type="entry name" value="Peptidase_C19"/>
</dbReference>
<proteinExistence type="predicted"/>
<evidence type="ECO:0000256" key="1">
    <source>
        <dbReference type="SAM" id="Coils"/>
    </source>
</evidence>
<feature type="coiled-coil region" evidence="1">
    <location>
        <begin position="194"/>
        <end position="236"/>
    </location>
</feature>
<keyword evidence="4" id="KW-1185">Reference proteome</keyword>
<keyword evidence="1" id="KW-0175">Coiled coil</keyword>
<dbReference type="InterPro" id="IPR028889">
    <property type="entry name" value="USP"/>
</dbReference>
<dbReference type="EMBL" id="CAJZBQ010000018">
    <property type="protein sequence ID" value="CAG9317517.1"/>
    <property type="molecule type" value="Genomic_DNA"/>
</dbReference>
<evidence type="ECO:0000259" key="2">
    <source>
        <dbReference type="PROSITE" id="PS50235"/>
    </source>
</evidence>
<dbReference type="Pfam" id="PF00443">
    <property type="entry name" value="UCH"/>
    <property type="match status" value="1"/>
</dbReference>
<dbReference type="GO" id="GO:0005634">
    <property type="term" value="C:nucleus"/>
    <property type="evidence" value="ECO:0007669"/>
    <property type="project" value="TreeGrafter"/>
</dbReference>
<dbReference type="Gene3D" id="3.90.70.10">
    <property type="entry name" value="Cysteine proteinases"/>
    <property type="match status" value="1"/>
</dbReference>
<dbReference type="PROSITE" id="PS50235">
    <property type="entry name" value="USP_3"/>
    <property type="match status" value="1"/>
</dbReference>
<evidence type="ECO:0000313" key="4">
    <source>
        <dbReference type="Proteomes" id="UP001162131"/>
    </source>
</evidence>
<gene>
    <name evidence="3" type="ORF">BSTOLATCC_MIC18763</name>
</gene>
<dbReference type="AlphaFoldDB" id="A0AAU9J0P8"/>
<dbReference type="PANTHER" id="PTHR24006">
    <property type="entry name" value="UBIQUITIN CARBOXYL-TERMINAL HYDROLASE"/>
    <property type="match status" value="1"/>
</dbReference>
<dbReference type="CDD" id="cd02257">
    <property type="entry name" value="Peptidase_C19"/>
    <property type="match status" value="1"/>
</dbReference>
<comment type="caution">
    <text evidence="3">The sequence shown here is derived from an EMBL/GenBank/DDBJ whole genome shotgun (WGS) entry which is preliminary data.</text>
</comment>
<dbReference type="InterPro" id="IPR001394">
    <property type="entry name" value="Peptidase_C19_UCH"/>
</dbReference>